<reference evidence="1" key="1">
    <citation type="submission" date="2023-01" db="EMBL/GenBank/DDBJ databases">
        <title>Genome assembly of the deep-sea coral Lophelia pertusa.</title>
        <authorList>
            <person name="Herrera S."/>
            <person name="Cordes E."/>
        </authorList>
    </citation>
    <scope>NUCLEOTIDE SEQUENCE</scope>
    <source>
        <strain evidence="1">USNM1676648</strain>
        <tissue evidence="1">Polyp</tissue>
    </source>
</reference>
<dbReference type="AlphaFoldDB" id="A0A9W9YG95"/>
<sequence>MKKRWWKWRKCVDNNCLPSWPRLHISPWRGRKHRQPGYRWQWLGGRIAVHVTIKDEYRGGFYALGGVSPGSQHGGSGTVYVEEVQEDHFFRRLYIDNQNANPPKVFLLDEMNPKTLKANATEENGAEFGFNELMLQGDAVFRIADLGLNKRPSISVQTVLGDGSSVLHITKNQTFFIEYQEFTRRRSFPPVNFKVDYTGEVMLVSDFHVAGRRTLHSSLKGGLLEYPTLVSQRDASYWLAKISVALCCGTKSTLRRR</sequence>
<evidence type="ECO:0000313" key="1">
    <source>
        <dbReference type="EMBL" id="KAJ7340204.1"/>
    </source>
</evidence>
<keyword evidence="2" id="KW-1185">Reference proteome</keyword>
<evidence type="ECO:0000313" key="2">
    <source>
        <dbReference type="Proteomes" id="UP001163046"/>
    </source>
</evidence>
<dbReference type="Proteomes" id="UP001163046">
    <property type="component" value="Unassembled WGS sequence"/>
</dbReference>
<name>A0A9W9YG95_9CNID</name>
<comment type="caution">
    <text evidence="1">The sequence shown here is derived from an EMBL/GenBank/DDBJ whole genome shotgun (WGS) entry which is preliminary data.</text>
</comment>
<protein>
    <submittedName>
        <fullName evidence="1">Uncharacterized protein</fullName>
    </submittedName>
</protein>
<accession>A0A9W9YG95</accession>
<dbReference type="EMBL" id="MU827778">
    <property type="protein sequence ID" value="KAJ7340204.1"/>
    <property type="molecule type" value="Genomic_DNA"/>
</dbReference>
<proteinExistence type="predicted"/>
<gene>
    <name evidence="1" type="ORF">OS493_002935</name>
</gene>
<organism evidence="1 2">
    <name type="scientific">Desmophyllum pertusum</name>
    <dbReference type="NCBI Taxonomy" id="174260"/>
    <lineage>
        <taxon>Eukaryota</taxon>
        <taxon>Metazoa</taxon>
        <taxon>Cnidaria</taxon>
        <taxon>Anthozoa</taxon>
        <taxon>Hexacorallia</taxon>
        <taxon>Scleractinia</taxon>
        <taxon>Caryophylliina</taxon>
        <taxon>Caryophylliidae</taxon>
        <taxon>Desmophyllum</taxon>
    </lineage>
</organism>